<feature type="compositionally biased region" description="Gly residues" evidence="2">
    <location>
        <begin position="69"/>
        <end position="78"/>
    </location>
</feature>
<dbReference type="PANTHER" id="PTHR32309:SF13">
    <property type="entry name" value="FERRIC ENTEROBACTIN TRANSPORT PROTEIN FEPE"/>
    <property type="match status" value="1"/>
</dbReference>
<proteinExistence type="predicted"/>
<keyword evidence="3" id="KW-0472">Membrane</keyword>
<evidence type="ECO:0000313" key="5">
    <source>
        <dbReference type="Proteomes" id="UP001597213"/>
    </source>
</evidence>
<sequence>MTIPPKARVFRIRRSDAPANPQRDGETAPAASADAANTPEQASQAPDQQRPEAQQRPEDRAAPENPAGQHGGQQGGQPGGPPASAEQGADYFNQTGEEDGFADMHFPTRDAGGSPGQPPQSTVTEEAIAAVRAENLTARQLRMALRIAAQNGIDTESELEAVVLLRRRGIDPFHRDAIHQLVAAEAERSGKKPESNQLVTTKGNQVARRTETLPAESRPIGQIAPQRAPQLPPRETLTEERRAAEILKIQRDIAKRRRWRLAMLLLRVTFFVFIPTALAVYYYFNVATPLYATESQYTIQSADMGGAGSEGAGILSRGAAGAAMTDPISVQNYLSSRDAMLRLDADMGFRRTFSDAAIDPILRLPENATNEETYKLYQKMVKIGFDPSEGIIKMEVQAPDPKLSEQFSLALIGYAEEQVDKLTLRLRGDQMKGAQDNYNDAETRVAQAQEKVLELQKQQGVLDPTAEGGIVMSRISTLEADLQSKRLELGQLLSNARPNQSRVAGVRGDIVRLEEMLQDTRSQLTADAEGRNSIAAMAGALKIAEADLTVRQTLLASAAEQLELARVEAQKQVRYLSINVTPVPPDEPTYPKAFQNSIVAFLIFSGIYLMLSLTVSILREQVSA</sequence>
<feature type="region of interest" description="Disordered" evidence="2">
    <location>
        <begin position="1"/>
        <end position="123"/>
    </location>
</feature>
<feature type="compositionally biased region" description="Polar residues" evidence="2">
    <location>
        <begin position="38"/>
        <end position="47"/>
    </location>
</feature>
<name>A0ABW4RBJ0_9RHOB</name>
<feature type="coiled-coil region" evidence="1">
    <location>
        <begin position="431"/>
        <end position="458"/>
    </location>
</feature>
<comment type="caution">
    <text evidence="4">The sequence shown here is derived from an EMBL/GenBank/DDBJ whole genome shotgun (WGS) entry which is preliminary data.</text>
</comment>
<organism evidence="4 5">
    <name type="scientific">Paracoccus pacificus</name>
    <dbReference type="NCBI Taxonomy" id="1463598"/>
    <lineage>
        <taxon>Bacteria</taxon>
        <taxon>Pseudomonadati</taxon>
        <taxon>Pseudomonadota</taxon>
        <taxon>Alphaproteobacteria</taxon>
        <taxon>Rhodobacterales</taxon>
        <taxon>Paracoccaceae</taxon>
        <taxon>Paracoccus</taxon>
    </lineage>
</organism>
<feature type="transmembrane region" description="Helical" evidence="3">
    <location>
        <begin position="264"/>
        <end position="284"/>
    </location>
</feature>
<reference evidence="5" key="1">
    <citation type="journal article" date="2019" name="Int. J. Syst. Evol. Microbiol.">
        <title>The Global Catalogue of Microorganisms (GCM) 10K type strain sequencing project: providing services to taxonomists for standard genome sequencing and annotation.</title>
        <authorList>
            <consortium name="The Broad Institute Genomics Platform"/>
            <consortium name="The Broad Institute Genome Sequencing Center for Infectious Disease"/>
            <person name="Wu L."/>
            <person name="Ma J."/>
        </authorList>
    </citation>
    <scope>NUCLEOTIDE SEQUENCE [LARGE SCALE GENOMIC DNA]</scope>
    <source>
        <strain evidence="5">CCUG 56029</strain>
    </source>
</reference>
<dbReference type="PANTHER" id="PTHR32309">
    <property type="entry name" value="TYROSINE-PROTEIN KINASE"/>
    <property type="match status" value="1"/>
</dbReference>
<evidence type="ECO:0000313" key="4">
    <source>
        <dbReference type="EMBL" id="MFD1883644.1"/>
    </source>
</evidence>
<dbReference type="Proteomes" id="UP001597213">
    <property type="component" value="Unassembled WGS sequence"/>
</dbReference>
<feature type="compositionally biased region" description="Polar residues" evidence="2">
    <location>
        <begin position="195"/>
        <end position="204"/>
    </location>
</feature>
<evidence type="ECO:0000256" key="1">
    <source>
        <dbReference type="SAM" id="Coils"/>
    </source>
</evidence>
<feature type="compositionally biased region" description="Basic and acidic residues" evidence="2">
    <location>
        <begin position="49"/>
        <end position="62"/>
    </location>
</feature>
<keyword evidence="1" id="KW-0175">Coiled coil</keyword>
<feature type="region of interest" description="Disordered" evidence="2">
    <location>
        <begin position="185"/>
        <end position="236"/>
    </location>
</feature>
<gene>
    <name evidence="4" type="ORF">ACFSCT_18195</name>
</gene>
<protein>
    <submittedName>
        <fullName evidence="4">Capsule biosynthesis protein</fullName>
    </submittedName>
</protein>
<feature type="compositionally biased region" description="Basic and acidic residues" evidence="2">
    <location>
        <begin position="185"/>
        <end position="194"/>
    </location>
</feature>
<dbReference type="InterPro" id="IPR050445">
    <property type="entry name" value="Bact_polysacc_biosynth/exp"/>
</dbReference>
<accession>A0ABW4RBJ0</accession>
<keyword evidence="5" id="KW-1185">Reference proteome</keyword>
<dbReference type="RefSeq" id="WP_379145146.1">
    <property type="nucleotide sequence ID" value="NZ_JBHUEN010000053.1"/>
</dbReference>
<evidence type="ECO:0000256" key="2">
    <source>
        <dbReference type="SAM" id="MobiDB-lite"/>
    </source>
</evidence>
<keyword evidence="3" id="KW-0812">Transmembrane</keyword>
<evidence type="ECO:0000256" key="3">
    <source>
        <dbReference type="SAM" id="Phobius"/>
    </source>
</evidence>
<dbReference type="EMBL" id="JBHUEN010000053">
    <property type="protein sequence ID" value="MFD1883644.1"/>
    <property type="molecule type" value="Genomic_DNA"/>
</dbReference>
<feature type="transmembrane region" description="Helical" evidence="3">
    <location>
        <begin position="598"/>
        <end position="618"/>
    </location>
</feature>
<keyword evidence="3" id="KW-1133">Transmembrane helix</keyword>